<gene>
    <name evidence="13" type="ORF">FJTKL_12389</name>
</gene>
<keyword evidence="9" id="KW-0624">Polysaccharide degradation</keyword>
<dbReference type="InterPro" id="IPR013783">
    <property type="entry name" value="Ig-like_fold"/>
</dbReference>
<proteinExistence type="inferred from homology"/>
<dbReference type="Pfam" id="PF01915">
    <property type="entry name" value="Glyco_hydro_3_C"/>
    <property type="match status" value="1"/>
</dbReference>
<dbReference type="Pfam" id="PF00933">
    <property type="entry name" value="Glyco_hydro_3"/>
    <property type="match status" value="1"/>
</dbReference>
<comment type="catalytic activity">
    <reaction evidence="1">
        <text>Hydrolysis of terminal, non-reducing beta-D-glucosyl residues with release of beta-D-glucose.</text>
        <dbReference type="EC" id="3.2.1.21"/>
    </reaction>
</comment>
<evidence type="ECO:0000256" key="4">
    <source>
        <dbReference type="ARBA" id="ARBA00012744"/>
    </source>
</evidence>
<feature type="domain" description="Fibronectin type III-like" evidence="12">
    <location>
        <begin position="710"/>
        <end position="779"/>
    </location>
</feature>
<organism evidence="13 14">
    <name type="scientific">Diaporthe vaccinii</name>
    <dbReference type="NCBI Taxonomy" id="105482"/>
    <lineage>
        <taxon>Eukaryota</taxon>
        <taxon>Fungi</taxon>
        <taxon>Dikarya</taxon>
        <taxon>Ascomycota</taxon>
        <taxon>Pezizomycotina</taxon>
        <taxon>Sordariomycetes</taxon>
        <taxon>Sordariomycetidae</taxon>
        <taxon>Diaporthales</taxon>
        <taxon>Diaporthaceae</taxon>
        <taxon>Diaporthe</taxon>
        <taxon>Diaporthe eres species complex</taxon>
    </lineage>
</organism>
<dbReference type="SUPFAM" id="SSF51445">
    <property type="entry name" value="(Trans)glycosidases"/>
    <property type="match status" value="1"/>
</dbReference>
<keyword evidence="8" id="KW-0326">Glycosidase</keyword>
<dbReference type="InterPro" id="IPR026891">
    <property type="entry name" value="Fn3-like"/>
</dbReference>
<keyword evidence="6" id="KW-0325">Glycoprotein</keyword>
<evidence type="ECO:0000256" key="8">
    <source>
        <dbReference type="ARBA" id="ARBA00023295"/>
    </source>
</evidence>
<evidence type="ECO:0000313" key="13">
    <source>
        <dbReference type="EMBL" id="KAL2280681.1"/>
    </source>
</evidence>
<evidence type="ECO:0000256" key="9">
    <source>
        <dbReference type="ARBA" id="ARBA00023326"/>
    </source>
</evidence>
<evidence type="ECO:0000256" key="2">
    <source>
        <dbReference type="ARBA" id="ARBA00004987"/>
    </source>
</evidence>
<keyword evidence="11" id="KW-0732">Signal</keyword>
<dbReference type="InterPro" id="IPR050288">
    <property type="entry name" value="Cellulose_deg_GH3"/>
</dbReference>
<comment type="similarity">
    <text evidence="3">Belongs to the glycosyl hydrolase 3 family.</text>
</comment>
<comment type="pathway">
    <text evidence="2">Glycan metabolism; cellulose degradation.</text>
</comment>
<evidence type="ECO:0000256" key="1">
    <source>
        <dbReference type="ARBA" id="ARBA00000448"/>
    </source>
</evidence>
<feature type="signal peptide" evidence="11">
    <location>
        <begin position="1"/>
        <end position="18"/>
    </location>
</feature>
<evidence type="ECO:0000313" key="14">
    <source>
        <dbReference type="Proteomes" id="UP001600888"/>
    </source>
</evidence>
<dbReference type="Proteomes" id="UP001600888">
    <property type="component" value="Unassembled WGS sequence"/>
</dbReference>
<dbReference type="PRINTS" id="PR00133">
    <property type="entry name" value="GLHYDRLASE3"/>
</dbReference>
<keyword evidence="7" id="KW-0119">Carbohydrate metabolism</keyword>
<dbReference type="InterPro" id="IPR001764">
    <property type="entry name" value="Glyco_hydro_3_N"/>
</dbReference>
<dbReference type="PANTHER" id="PTHR42715:SF14">
    <property type="entry name" value="BETA-GLUCOSIDASE D-RELATED"/>
    <property type="match status" value="1"/>
</dbReference>
<dbReference type="Gene3D" id="2.60.40.10">
    <property type="entry name" value="Immunoglobulins"/>
    <property type="match status" value="1"/>
</dbReference>
<evidence type="ECO:0000256" key="6">
    <source>
        <dbReference type="ARBA" id="ARBA00023180"/>
    </source>
</evidence>
<evidence type="ECO:0000256" key="3">
    <source>
        <dbReference type="ARBA" id="ARBA00005336"/>
    </source>
</evidence>
<dbReference type="InterPro" id="IPR002772">
    <property type="entry name" value="Glyco_hydro_3_C"/>
</dbReference>
<dbReference type="EC" id="3.2.1.21" evidence="4"/>
<feature type="chain" id="PRO_5045990964" description="beta-glucosidase" evidence="11">
    <location>
        <begin position="19"/>
        <end position="790"/>
    </location>
</feature>
<dbReference type="PANTHER" id="PTHR42715">
    <property type="entry name" value="BETA-GLUCOSIDASE"/>
    <property type="match status" value="1"/>
</dbReference>
<keyword evidence="5" id="KW-0378">Hydrolase</keyword>
<feature type="region of interest" description="Disordered" evidence="10">
    <location>
        <begin position="452"/>
        <end position="486"/>
    </location>
</feature>
<dbReference type="Pfam" id="PF14310">
    <property type="entry name" value="Fn3-like"/>
    <property type="match status" value="1"/>
</dbReference>
<dbReference type="SUPFAM" id="SSF52279">
    <property type="entry name" value="Beta-D-glucan exohydrolase, C-terminal domain"/>
    <property type="match status" value="1"/>
</dbReference>
<reference evidence="13 14" key="1">
    <citation type="submission" date="2024-03" db="EMBL/GenBank/DDBJ databases">
        <title>A high-quality draft genome sequence of Diaporthe vaccinii, a causative agent of upright dieback and viscid rot disease in cranberry plants.</title>
        <authorList>
            <person name="Sarrasin M."/>
            <person name="Lang B.F."/>
            <person name="Burger G."/>
        </authorList>
    </citation>
    <scope>NUCLEOTIDE SEQUENCE [LARGE SCALE GENOMIC DNA]</scope>
    <source>
        <strain evidence="13 14">IS7</strain>
    </source>
</reference>
<evidence type="ECO:0000259" key="12">
    <source>
        <dbReference type="SMART" id="SM01217"/>
    </source>
</evidence>
<sequence>MKVSKGLSALSFVSGGLAASTNSSSSDIAALLANGDVDLGITADAYEKAVAFVSALTNAQKVSIITGTDISGSNVTWTAYTSADGGSGVNKQFYVSGFSAPAALTMTWDRQLIAEQFKAIGEEFYGMGYSLVDGPVASPAGRVPEGGRNAEGFSFDAYLSGIAMGQAVGGMNSAGVITAGRHFLFNEQETNRMTGERYSSNVDEKTAQEVYLWPFADGVKAGMTAVMCAMNRANGTRSCENNRLLSGYLKTDLGFPGYVLPDVQSQSTSYGSANAGLDYGSSTYWTEAIIEAGIANGSMTQARLDDMAVRIVLPFYFSGLDDGKIPAEADTTEYRDVRGDHAQLIRKVGAESIVLLKNNGVLPLRSPRTMSVFGAHAGPAMAGPNQPFSVSGTDDTYQGHLATPGGSGQASFPYLITPQMALTLRQSQNGGMIWWILNNTYTSTSTGGFGGGGGFGSGNDTGSFPGGGSDGGNSSTTMPGGGGGGGGGGIAGIGGGTGVDQSIPDYAANSAVCLVFINADSGEGADRTELYDTEQDTLVTTVAENCNNTVVVVNTVGPRLVDAWVEHENITAIVYGGLLGQESGNAIADVLYGDVNPSGKLTYSIAKNESDYATGICTTTDYECDFTEGVYVDYRWFDAKNITPRYEFGYGLSYTTFDYGKVEAKTTNASALASKYATGVLGLGGQTDLWDEVIQVTTSVSNTGAVEGAEVAQLYVTFPEEAKQPVRVLRGFEKVSVKPGQSAPVTFSLRRRDVSYYDVAAGKWAVASGDYTFAVGSSSRDIKASTELTV</sequence>
<dbReference type="InterPro" id="IPR017853">
    <property type="entry name" value="GH"/>
</dbReference>
<evidence type="ECO:0000256" key="10">
    <source>
        <dbReference type="SAM" id="MobiDB-lite"/>
    </source>
</evidence>
<dbReference type="Gene3D" id="3.40.50.1700">
    <property type="entry name" value="Glycoside hydrolase family 3 C-terminal domain"/>
    <property type="match status" value="1"/>
</dbReference>
<dbReference type="SMART" id="SM01217">
    <property type="entry name" value="Fn3_like"/>
    <property type="match status" value="1"/>
</dbReference>
<dbReference type="Gene3D" id="3.20.20.300">
    <property type="entry name" value="Glycoside hydrolase, family 3, N-terminal domain"/>
    <property type="match status" value="1"/>
</dbReference>
<evidence type="ECO:0000256" key="11">
    <source>
        <dbReference type="SAM" id="SignalP"/>
    </source>
</evidence>
<dbReference type="InterPro" id="IPR036881">
    <property type="entry name" value="Glyco_hydro_3_C_sf"/>
</dbReference>
<keyword evidence="14" id="KW-1185">Reference proteome</keyword>
<evidence type="ECO:0000256" key="5">
    <source>
        <dbReference type="ARBA" id="ARBA00022801"/>
    </source>
</evidence>
<protein>
    <recommendedName>
        <fullName evidence="4">beta-glucosidase</fullName>
        <ecNumber evidence="4">3.2.1.21</ecNumber>
    </recommendedName>
</protein>
<evidence type="ECO:0000256" key="7">
    <source>
        <dbReference type="ARBA" id="ARBA00023277"/>
    </source>
</evidence>
<name>A0ABR4EE46_9PEZI</name>
<accession>A0ABR4EE46</accession>
<dbReference type="EMBL" id="JBAWTH010000064">
    <property type="protein sequence ID" value="KAL2280681.1"/>
    <property type="molecule type" value="Genomic_DNA"/>
</dbReference>
<dbReference type="InterPro" id="IPR036962">
    <property type="entry name" value="Glyco_hydro_3_N_sf"/>
</dbReference>
<feature type="compositionally biased region" description="Gly residues" evidence="10">
    <location>
        <begin position="452"/>
        <end position="471"/>
    </location>
</feature>
<comment type="caution">
    <text evidence="13">The sequence shown here is derived from an EMBL/GenBank/DDBJ whole genome shotgun (WGS) entry which is preliminary data.</text>
</comment>